<dbReference type="Proteomes" id="UP000292052">
    <property type="component" value="Unassembled WGS sequence"/>
</dbReference>
<comment type="caution">
    <text evidence="19">The sequence shown here is derived from an EMBL/GenBank/DDBJ whole genome shotgun (WGS) entry which is preliminary data.</text>
</comment>
<dbReference type="GO" id="GO:0005524">
    <property type="term" value="F:ATP binding"/>
    <property type="evidence" value="ECO:0007669"/>
    <property type="project" value="UniProtKB-KW"/>
</dbReference>
<dbReference type="GO" id="GO:0005777">
    <property type="term" value="C:peroxisome"/>
    <property type="evidence" value="ECO:0007669"/>
    <property type="project" value="UniProtKB-SubCell"/>
</dbReference>
<dbReference type="OrthoDB" id="10253869at2759"/>
<dbReference type="EC" id="1.13.12.7" evidence="4"/>
<keyword evidence="6" id="KW-0479">Metal-binding</keyword>
<protein>
    <recommendedName>
        <fullName evidence="5">Luciferin 4-monooxygenase</fullName>
        <ecNumber evidence="4">1.13.12.7</ecNumber>
    </recommendedName>
</protein>
<dbReference type="SUPFAM" id="SSF56801">
    <property type="entry name" value="Acetyl-CoA synthetase-like"/>
    <property type="match status" value="1"/>
</dbReference>
<comment type="similarity">
    <text evidence="3">Belongs to the ATP-dependent AMP-binding enzyme family.</text>
</comment>
<reference evidence="19 20" key="1">
    <citation type="submission" date="2017-03" db="EMBL/GenBank/DDBJ databases">
        <title>Genome of the blue death feigning beetle - Asbolus verrucosus.</title>
        <authorList>
            <person name="Rider S.D."/>
        </authorList>
    </citation>
    <scope>NUCLEOTIDE SEQUENCE [LARGE SCALE GENOMIC DNA]</scope>
    <source>
        <strain evidence="19">Butters</strain>
        <tissue evidence="19">Head and leg muscle</tissue>
    </source>
</reference>
<feature type="domain" description="AMP-dependent synthetase/ligase" evidence="17">
    <location>
        <begin position="8"/>
        <end position="257"/>
    </location>
</feature>
<dbReference type="PROSITE" id="PS00455">
    <property type="entry name" value="AMP_BINDING"/>
    <property type="match status" value="1"/>
</dbReference>
<dbReference type="FunFam" id="3.30.300.30:FF:000007">
    <property type="entry name" value="4-coumarate--CoA ligase 2"/>
    <property type="match status" value="1"/>
</dbReference>
<dbReference type="STRING" id="1661398.A0A482VDH1"/>
<dbReference type="Pfam" id="PF13193">
    <property type="entry name" value="AMP-binding_C"/>
    <property type="match status" value="1"/>
</dbReference>
<evidence type="ECO:0000256" key="11">
    <source>
        <dbReference type="ARBA" id="ARBA00023033"/>
    </source>
</evidence>
<evidence type="ECO:0000256" key="9">
    <source>
        <dbReference type="ARBA" id="ARBA00022842"/>
    </source>
</evidence>
<evidence type="ECO:0000256" key="12">
    <source>
        <dbReference type="ARBA" id="ARBA00023140"/>
    </source>
</evidence>
<keyword evidence="13" id="KW-0455">Luminescence</keyword>
<evidence type="ECO:0000259" key="18">
    <source>
        <dbReference type="Pfam" id="PF13193"/>
    </source>
</evidence>
<dbReference type="Gene3D" id="2.30.38.10">
    <property type="entry name" value="Luciferase, Domain 3"/>
    <property type="match status" value="1"/>
</dbReference>
<keyword evidence="8" id="KW-0067">ATP-binding</keyword>
<dbReference type="PANTHER" id="PTHR24096:SF423">
    <property type="entry name" value="GM05240P"/>
    <property type="match status" value="1"/>
</dbReference>
<name>A0A482VDH1_ASBVE</name>
<organism evidence="19 20">
    <name type="scientific">Asbolus verrucosus</name>
    <name type="common">Desert ironclad beetle</name>
    <dbReference type="NCBI Taxonomy" id="1661398"/>
    <lineage>
        <taxon>Eukaryota</taxon>
        <taxon>Metazoa</taxon>
        <taxon>Ecdysozoa</taxon>
        <taxon>Arthropoda</taxon>
        <taxon>Hexapoda</taxon>
        <taxon>Insecta</taxon>
        <taxon>Pterygota</taxon>
        <taxon>Neoptera</taxon>
        <taxon>Endopterygota</taxon>
        <taxon>Coleoptera</taxon>
        <taxon>Polyphaga</taxon>
        <taxon>Cucujiformia</taxon>
        <taxon>Tenebrionidae</taxon>
        <taxon>Pimeliinae</taxon>
        <taxon>Asbolus</taxon>
    </lineage>
</organism>
<dbReference type="AlphaFoldDB" id="A0A482VDH1"/>
<keyword evidence="16" id="KW-0812">Transmembrane</keyword>
<evidence type="ECO:0000313" key="20">
    <source>
        <dbReference type="Proteomes" id="UP000292052"/>
    </source>
</evidence>
<dbReference type="EMBL" id="QDEB01113464">
    <property type="protein sequence ID" value="RZB41350.1"/>
    <property type="molecule type" value="Genomic_DNA"/>
</dbReference>
<evidence type="ECO:0000256" key="13">
    <source>
        <dbReference type="ARBA" id="ARBA00023223"/>
    </source>
</evidence>
<keyword evidence="11" id="KW-0503">Monooxygenase</keyword>
<dbReference type="Pfam" id="PF00501">
    <property type="entry name" value="AMP-binding"/>
    <property type="match status" value="1"/>
</dbReference>
<dbReference type="GO" id="GO:0008218">
    <property type="term" value="P:bioluminescence"/>
    <property type="evidence" value="ECO:0007669"/>
    <property type="project" value="UniProtKB-KW"/>
</dbReference>
<dbReference type="GO" id="GO:0004497">
    <property type="term" value="F:monooxygenase activity"/>
    <property type="evidence" value="ECO:0007669"/>
    <property type="project" value="UniProtKB-KW"/>
</dbReference>
<evidence type="ECO:0000256" key="6">
    <source>
        <dbReference type="ARBA" id="ARBA00022723"/>
    </source>
</evidence>
<evidence type="ECO:0000256" key="4">
    <source>
        <dbReference type="ARBA" id="ARBA00012532"/>
    </source>
</evidence>
<evidence type="ECO:0000256" key="8">
    <source>
        <dbReference type="ARBA" id="ARBA00022840"/>
    </source>
</evidence>
<dbReference type="GO" id="GO:0046872">
    <property type="term" value="F:metal ion binding"/>
    <property type="evidence" value="ECO:0007669"/>
    <property type="project" value="UniProtKB-KW"/>
</dbReference>
<keyword evidence="20" id="KW-1185">Reference proteome</keyword>
<gene>
    <name evidence="19" type="ORF">BDFB_014340</name>
</gene>
<evidence type="ECO:0000256" key="16">
    <source>
        <dbReference type="SAM" id="Phobius"/>
    </source>
</evidence>
<comment type="subcellular location">
    <subcellularLocation>
        <location evidence="2">Peroxisome</location>
    </subcellularLocation>
</comment>
<evidence type="ECO:0000256" key="14">
    <source>
        <dbReference type="ARBA" id="ARBA00023262"/>
    </source>
</evidence>
<keyword evidence="12" id="KW-0576">Peroxisome</keyword>
<dbReference type="PANTHER" id="PTHR24096">
    <property type="entry name" value="LONG-CHAIN-FATTY-ACID--COA LIGASE"/>
    <property type="match status" value="1"/>
</dbReference>
<dbReference type="InterPro" id="IPR025110">
    <property type="entry name" value="AMP-bd_C"/>
</dbReference>
<dbReference type="GO" id="GO:0016405">
    <property type="term" value="F:CoA-ligase activity"/>
    <property type="evidence" value="ECO:0007669"/>
    <property type="project" value="TreeGrafter"/>
</dbReference>
<sequence>RAKSDLSFIKTIILLDGDGSKDELLFKNLIQTSKGSFRMEETIDLANQVAVICNSSGTTGLPKGVMISQENCRTLLSYGGDSDLFHMEPVETVPVMIPFFHIYGFFVMISSLYWGCTVIIFNQFNANVFLKTVQSNKVKQLCLVPSLIRFLISNPLVDRYDLSSVKHIYTGGSPLSDEDKKMLYNRLKIETIRQAYGCTEIIGLAVMTPRDGQTPKGSAGKLIRGRELKIVDPETQKKLGVNQQGEICIKGGVMIGYINDVEKSKEVVDSDGFLHTGDLGYCDNEGYIYIVGRIKEMIKYNSFQVSPVELENILMTHPAIEDVAIVGKPDQRTGEVAMGFVVKKQGVKLTEDEVFEYLSRFVCSDKWLYGGVKFLDNIPRNAAGKILRKQLQQLML</sequence>
<dbReference type="Gene3D" id="3.40.50.980">
    <property type="match status" value="2"/>
</dbReference>
<keyword evidence="9" id="KW-0460">Magnesium</keyword>
<keyword evidence="10" id="KW-0560">Oxidoreductase</keyword>
<evidence type="ECO:0000256" key="10">
    <source>
        <dbReference type="ARBA" id="ARBA00023002"/>
    </source>
</evidence>
<proteinExistence type="inferred from homology"/>
<dbReference type="InterPro" id="IPR045851">
    <property type="entry name" value="AMP-bd_C_sf"/>
</dbReference>
<evidence type="ECO:0000256" key="3">
    <source>
        <dbReference type="ARBA" id="ARBA00006432"/>
    </source>
</evidence>
<evidence type="ECO:0000256" key="5">
    <source>
        <dbReference type="ARBA" id="ARBA00019043"/>
    </source>
</evidence>
<evidence type="ECO:0000256" key="7">
    <source>
        <dbReference type="ARBA" id="ARBA00022741"/>
    </source>
</evidence>
<feature type="non-terminal residue" evidence="19">
    <location>
        <position position="1"/>
    </location>
</feature>
<comment type="catalytic activity">
    <reaction evidence="15">
        <text>firefly D-luciferin + ATP + O2 = firefly oxyluciferin + hnu + AMP + CO2 + diphosphate</text>
        <dbReference type="Rhea" id="RHEA:10732"/>
        <dbReference type="ChEBI" id="CHEBI:15379"/>
        <dbReference type="ChEBI" id="CHEBI:16526"/>
        <dbReference type="ChEBI" id="CHEBI:16792"/>
        <dbReference type="ChEBI" id="CHEBI:30212"/>
        <dbReference type="ChEBI" id="CHEBI:30616"/>
        <dbReference type="ChEBI" id="CHEBI:33019"/>
        <dbReference type="ChEBI" id="CHEBI:58038"/>
        <dbReference type="ChEBI" id="CHEBI:456215"/>
        <dbReference type="EC" id="1.13.12.7"/>
    </reaction>
</comment>
<dbReference type="Gene3D" id="3.30.300.30">
    <property type="match status" value="1"/>
</dbReference>
<keyword evidence="14" id="KW-0599">Photoprotein</keyword>
<evidence type="ECO:0000256" key="15">
    <source>
        <dbReference type="ARBA" id="ARBA00048497"/>
    </source>
</evidence>
<accession>A0A482VDH1</accession>
<comment type="cofactor">
    <cofactor evidence="1">
        <name>Mg(2+)</name>
        <dbReference type="ChEBI" id="CHEBI:18420"/>
    </cofactor>
</comment>
<evidence type="ECO:0000256" key="2">
    <source>
        <dbReference type="ARBA" id="ARBA00004275"/>
    </source>
</evidence>
<evidence type="ECO:0000313" key="19">
    <source>
        <dbReference type="EMBL" id="RZB41350.1"/>
    </source>
</evidence>
<evidence type="ECO:0000259" key="17">
    <source>
        <dbReference type="Pfam" id="PF00501"/>
    </source>
</evidence>
<evidence type="ECO:0000256" key="1">
    <source>
        <dbReference type="ARBA" id="ARBA00001946"/>
    </source>
</evidence>
<dbReference type="InterPro" id="IPR000873">
    <property type="entry name" value="AMP-dep_synth/lig_dom"/>
</dbReference>
<feature type="domain" description="AMP-binding enzyme C-terminal" evidence="18">
    <location>
        <begin position="309"/>
        <end position="385"/>
    </location>
</feature>
<keyword evidence="16" id="KW-1133">Transmembrane helix</keyword>
<keyword evidence="7" id="KW-0547">Nucleotide-binding</keyword>
<feature type="transmembrane region" description="Helical" evidence="16">
    <location>
        <begin position="100"/>
        <end position="121"/>
    </location>
</feature>
<keyword evidence="16" id="KW-0472">Membrane</keyword>
<dbReference type="InterPro" id="IPR020845">
    <property type="entry name" value="AMP-binding_CS"/>
</dbReference>